<sequence length="274" mass="29609">MSGPRDWSPHGASRPGVVRRTLPVLLVFALLLGALFYLRDDLRELIRTAPGSARSAVATHLLYEKTGPVGGRCPGLPKDLDADPDTTLNILAGCLDRMWSATLEPAGFDYEPPAEMRLVAAPEEAACGIDDFDWAGIYCSGERIVNVLVEDDGEERDAFPMMFTLAHEYAHHVQQITGIADQNGSEVFDEAWSRRLELQADCLAAAALRNVHPYLLNDLRRGAAAEPDEADAGADAARQSHGSGASGARWMLRGQQKGTLAGCNTWKAPAEEVS</sequence>
<proteinExistence type="predicted"/>
<organism evidence="7 8">
    <name type="scientific">Planomonospora parontospora</name>
    <dbReference type="NCBI Taxonomy" id="58119"/>
    <lineage>
        <taxon>Bacteria</taxon>
        <taxon>Bacillati</taxon>
        <taxon>Actinomycetota</taxon>
        <taxon>Actinomycetes</taxon>
        <taxon>Streptosporangiales</taxon>
        <taxon>Streptosporangiaceae</taxon>
        <taxon>Planomonospora</taxon>
    </lineage>
</organism>
<evidence type="ECO:0000256" key="2">
    <source>
        <dbReference type="ARBA" id="ARBA00022692"/>
    </source>
</evidence>
<evidence type="ECO:0000256" key="3">
    <source>
        <dbReference type="ARBA" id="ARBA00022989"/>
    </source>
</evidence>
<comment type="subcellular location">
    <subcellularLocation>
        <location evidence="1">Membrane</location>
        <topology evidence="1">Single-pass membrane protein</topology>
    </subcellularLocation>
</comment>
<dbReference type="AlphaFoldDB" id="A0AA37F5K4"/>
<dbReference type="Pfam" id="PF04228">
    <property type="entry name" value="Zn_peptidase"/>
    <property type="match status" value="1"/>
</dbReference>
<dbReference type="GO" id="GO:0016020">
    <property type="term" value="C:membrane"/>
    <property type="evidence" value="ECO:0007669"/>
    <property type="project" value="UniProtKB-SubCell"/>
</dbReference>
<keyword evidence="4 6" id="KW-0472">Membrane</keyword>
<reference evidence="7" key="2">
    <citation type="submission" date="2022-09" db="EMBL/GenBank/DDBJ databases">
        <authorList>
            <person name="Sun Q."/>
            <person name="Ohkuma M."/>
        </authorList>
    </citation>
    <scope>NUCLEOTIDE SEQUENCE</scope>
    <source>
        <strain evidence="7">JCM 3093</strain>
    </source>
</reference>
<feature type="region of interest" description="Disordered" evidence="5">
    <location>
        <begin position="227"/>
        <end position="248"/>
    </location>
</feature>
<evidence type="ECO:0000313" key="8">
    <source>
        <dbReference type="Proteomes" id="UP000627984"/>
    </source>
</evidence>
<dbReference type="EMBL" id="BMQD01000011">
    <property type="protein sequence ID" value="GGK73766.1"/>
    <property type="molecule type" value="Genomic_DNA"/>
</dbReference>
<evidence type="ECO:0008006" key="9">
    <source>
        <dbReference type="Google" id="ProtNLM"/>
    </source>
</evidence>
<dbReference type="Proteomes" id="UP000627984">
    <property type="component" value="Unassembled WGS sequence"/>
</dbReference>
<keyword evidence="3 6" id="KW-1133">Transmembrane helix</keyword>
<protein>
    <recommendedName>
        <fullName evidence="9">Metalloprotease</fullName>
    </recommendedName>
</protein>
<reference evidence="7" key="1">
    <citation type="journal article" date="2014" name="Int. J. Syst. Evol. Microbiol.">
        <title>Complete genome sequence of Corynebacterium casei LMG S-19264T (=DSM 44701T), isolated from a smear-ripened cheese.</title>
        <authorList>
            <consortium name="US DOE Joint Genome Institute (JGI-PGF)"/>
            <person name="Walter F."/>
            <person name="Albersmeier A."/>
            <person name="Kalinowski J."/>
            <person name="Ruckert C."/>
        </authorList>
    </citation>
    <scope>NUCLEOTIDE SEQUENCE</scope>
    <source>
        <strain evidence="7">JCM 3093</strain>
    </source>
</reference>
<gene>
    <name evidence="7" type="ORF">GCM10010126_36500</name>
</gene>
<dbReference type="InterPro" id="IPR007343">
    <property type="entry name" value="Uncharacterised_pept_Zn_put"/>
</dbReference>
<feature type="transmembrane region" description="Helical" evidence="6">
    <location>
        <begin position="20"/>
        <end position="38"/>
    </location>
</feature>
<name>A0AA37F5K4_9ACTN</name>
<evidence type="ECO:0000256" key="5">
    <source>
        <dbReference type="SAM" id="MobiDB-lite"/>
    </source>
</evidence>
<evidence type="ECO:0000313" key="7">
    <source>
        <dbReference type="EMBL" id="GGK73766.1"/>
    </source>
</evidence>
<evidence type="ECO:0000256" key="6">
    <source>
        <dbReference type="SAM" id="Phobius"/>
    </source>
</evidence>
<comment type="caution">
    <text evidence="7">The sequence shown here is derived from an EMBL/GenBank/DDBJ whole genome shotgun (WGS) entry which is preliminary data.</text>
</comment>
<keyword evidence="2 6" id="KW-0812">Transmembrane</keyword>
<evidence type="ECO:0000256" key="1">
    <source>
        <dbReference type="ARBA" id="ARBA00004167"/>
    </source>
</evidence>
<dbReference type="PANTHER" id="PTHR30168">
    <property type="entry name" value="PUTATIVE MEMBRANE PROTEIN YPFJ"/>
    <property type="match status" value="1"/>
</dbReference>
<dbReference type="RefSeq" id="WP_191895824.1">
    <property type="nucleotide sequence ID" value="NZ_BMQD01000011.1"/>
</dbReference>
<dbReference type="PANTHER" id="PTHR30168:SF0">
    <property type="entry name" value="INNER MEMBRANE PROTEIN"/>
    <property type="match status" value="1"/>
</dbReference>
<accession>A0AA37F5K4</accession>
<evidence type="ECO:0000256" key="4">
    <source>
        <dbReference type="ARBA" id="ARBA00023136"/>
    </source>
</evidence>